<accession>A0A7T5R0J8</accession>
<feature type="region of interest" description="Disordered" evidence="1">
    <location>
        <begin position="43"/>
        <end position="65"/>
    </location>
</feature>
<evidence type="ECO:0000313" key="2">
    <source>
        <dbReference type="EMBL" id="QQG35312.1"/>
    </source>
</evidence>
<organism evidence="2 3">
    <name type="scientific">Micavibrio aeruginosavorus</name>
    <dbReference type="NCBI Taxonomy" id="349221"/>
    <lineage>
        <taxon>Bacteria</taxon>
        <taxon>Pseudomonadati</taxon>
        <taxon>Bdellovibrionota</taxon>
        <taxon>Bdellovibrionia</taxon>
        <taxon>Bdellovibrionales</taxon>
        <taxon>Pseudobdellovibrionaceae</taxon>
        <taxon>Micavibrio</taxon>
    </lineage>
</organism>
<sequence length="65" mass="7219">MGGALKGIHQHLDIPRILMQQGPYSIASHPLDKRPSFVVRIPPAPGQDTPSRERNVRNQPVTWGV</sequence>
<protein>
    <submittedName>
        <fullName evidence="2">Uncharacterized protein</fullName>
    </submittedName>
</protein>
<dbReference type="AlphaFoldDB" id="A0A7T5R0J8"/>
<name>A0A7T5R0J8_9BACT</name>
<gene>
    <name evidence="2" type="ORF">HYS17_07075</name>
</gene>
<evidence type="ECO:0000256" key="1">
    <source>
        <dbReference type="SAM" id="MobiDB-lite"/>
    </source>
</evidence>
<reference evidence="2 3" key="1">
    <citation type="submission" date="2020-07" db="EMBL/GenBank/DDBJ databases">
        <title>Huge and variable diversity of episymbiotic CPR bacteria and DPANN archaea in groundwater ecosystems.</title>
        <authorList>
            <person name="He C.Y."/>
            <person name="Keren R."/>
            <person name="Whittaker M."/>
            <person name="Farag I.F."/>
            <person name="Doudna J."/>
            <person name="Cate J.H.D."/>
            <person name="Banfield J.F."/>
        </authorList>
    </citation>
    <scope>NUCLEOTIDE SEQUENCE [LARGE SCALE GENOMIC DNA]</scope>
    <source>
        <strain evidence="2">NC_groundwater_70_Ag_B-0.1um_54_66</strain>
    </source>
</reference>
<proteinExistence type="predicted"/>
<evidence type="ECO:0000313" key="3">
    <source>
        <dbReference type="Proteomes" id="UP000595362"/>
    </source>
</evidence>
<dbReference type="EMBL" id="CP066681">
    <property type="protein sequence ID" value="QQG35312.1"/>
    <property type="molecule type" value="Genomic_DNA"/>
</dbReference>
<dbReference type="Proteomes" id="UP000595362">
    <property type="component" value="Chromosome"/>
</dbReference>